<evidence type="ECO:0000313" key="9">
    <source>
        <dbReference type="Proteomes" id="UP000070168"/>
    </source>
</evidence>
<dbReference type="InterPro" id="IPR007219">
    <property type="entry name" value="XnlR_reg_dom"/>
</dbReference>
<dbReference type="GeneID" id="63712550"/>
<dbReference type="STRING" id="5078.A0A135LQN1"/>
<evidence type="ECO:0000256" key="1">
    <source>
        <dbReference type="ARBA" id="ARBA00004123"/>
    </source>
</evidence>
<dbReference type="PANTHER" id="PTHR46910">
    <property type="entry name" value="TRANSCRIPTION FACTOR PDR1"/>
    <property type="match status" value="1"/>
</dbReference>
<comment type="subcellular location">
    <subcellularLocation>
        <location evidence="1">Nucleus</location>
    </subcellularLocation>
</comment>
<accession>A0A135LQN1</accession>
<evidence type="ECO:0000256" key="2">
    <source>
        <dbReference type="ARBA" id="ARBA00023015"/>
    </source>
</evidence>
<keyword evidence="2" id="KW-0805">Transcription regulation</keyword>
<dbReference type="GO" id="GO:0006351">
    <property type="term" value="P:DNA-templated transcription"/>
    <property type="evidence" value="ECO:0007669"/>
    <property type="project" value="InterPro"/>
</dbReference>
<dbReference type="GO" id="GO:0003700">
    <property type="term" value="F:DNA-binding transcription factor activity"/>
    <property type="evidence" value="ECO:0007669"/>
    <property type="project" value="InterPro"/>
</dbReference>
<dbReference type="Pfam" id="PF04082">
    <property type="entry name" value="Fungal_trans"/>
    <property type="match status" value="1"/>
</dbReference>
<organism evidence="8 9">
    <name type="scientific">Penicillium patulum</name>
    <name type="common">Penicillium griseofulvum</name>
    <dbReference type="NCBI Taxonomy" id="5078"/>
    <lineage>
        <taxon>Eukaryota</taxon>
        <taxon>Fungi</taxon>
        <taxon>Dikarya</taxon>
        <taxon>Ascomycota</taxon>
        <taxon>Pezizomycotina</taxon>
        <taxon>Eurotiomycetes</taxon>
        <taxon>Eurotiomycetidae</taxon>
        <taxon>Eurotiales</taxon>
        <taxon>Aspergillaceae</taxon>
        <taxon>Penicillium</taxon>
    </lineage>
</organism>
<dbReference type="PANTHER" id="PTHR46910:SF37">
    <property type="entry name" value="ZN(II)2CYS6 TRANSCRIPTION FACTOR (EUROFUNG)"/>
    <property type="match status" value="1"/>
</dbReference>
<name>A0A135LQN1_PENPA</name>
<dbReference type="EMBL" id="LHQR01000033">
    <property type="protein sequence ID" value="KXG51276.1"/>
    <property type="molecule type" value="Genomic_DNA"/>
</dbReference>
<dbReference type="GO" id="GO:0005634">
    <property type="term" value="C:nucleus"/>
    <property type="evidence" value="ECO:0007669"/>
    <property type="project" value="UniProtKB-SubCell"/>
</dbReference>
<keyword evidence="5" id="KW-0539">Nucleus</keyword>
<proteinExistence type="predicted"/>
<dbReference type="GO" id="GO:0003677">
    <property type="term" value="F:DNA binding"/>
    <property type="evidence" value="ECO:0007669"/>
    <property type="project" value="UniProtKB-KW"/>
</dbReference>
<evidence type="ECO:0000256" key="4">
    <source>
        <dbReference type="ARBA" id="ARBA00023163"/>
    </source>
</evidence>
<keyword evidence="9" id="KW-1185">Reference proteome</keyword>
<reference evidence="8 9" key="1">
    <citation type="journal article" date="2016" name="BMC Genomics">
        <title>Genome sequencing and secondary metabolism of the postharvest pathogen Penicillium griseofulvum.</title>
        <authorList>
            <person name="Banani H."/>
            <person name="Marcet-Houben M."/>
            <person name="Ballester A.R."/>
            <person name="Abbruscato P."/>
            <person name="Gonzalez-Candelas L."/>
            <person name="Gabaldon T."/>
            <person name="Spadaro D."/>
        </authorList>
    </citation>
    <scope>NUCLEOTIDE SEQUENCE [LARGE SCALE GENOMIC DNA]</scope>
    <source>
        <strain evidence="8 9">PG3</strain>
    </source>
</reference>
<protein>
    <submittedName>
        <fullName evidence="8">Transcription factor</fullName>
    </submittedName>
</protein>
<evidence type="ECO:0000256" key="5">
    <source>
        <dbReference type="ARBA" id="ARBA00023242"/>
    </source>
</evidence>
<dbReference type="Proteomes" id="UP000070168">
    <property type="component" value="Unassembled WGS sequence"/>
</dbReference>
<sequence>MEPKFARFAMLTGVPEMQTRDSAEENNIQGRLERLEHTVQQLTDSVNRALQSITPAPPQTNPGIPKRTYRHVSTENGGSETRLYVGPSHSFSFLKEASANIDAIRQSPGSSTSQSAHLELQYLSGQLTTTEVQQNNAEDSTTFYIPSRATGYRLISRFLEYNELGEPFFSLPSDDVMRQVVFEPHKVRERAWIVYFNYMMLSVASNENGENGETNNFRRNVQLALNDSRIFLEPRYANVQTLCLLAMHGEDYAAPNLSWMLLGHACRQAEALGLHSPGHQDLDSRQQRLCLFWFLFLLDKSCSLAFGRPAFLPTALYQNVPVPDQSFLLKFHPHERVGFGDGQVSSYGSRFGAEVVTRSIQWAKLAGSVVDLLAMDASVPRKQEIRSSLEAWYLDTNQVRWKSFNERKARGFDIGEQSLRNILDVESALATASQIREMTLGISTTKFQYLHSLILLLQGDESSSTLRLSSSREAISTLSSMVSNWASVYNGVVWQLLYCPFTPFFVIFGNIVHNNSAHATVEQDLNLLSATVDYFAAMKLQMRLLATLCSRLQHTASAFLQLAQVHVSRCASTQAIGKPAESFQPPVPSIDSHFQHPADVMDVDFGELDVANYLEWLPADMGSPWPMFGADRPQVSSSRLASAVFAEDDPDYKPWSNFRPNNVTGLNQLYSWVGSYYNGTTEVELNPTIGYSQDDPVCPNQKNRTTILKFESQLAITQRGTYNTGLNSVNLWLIMFPPNQNISELPYQNEIFGHRSKIMFPLLSSPPTWKNRENTTVHDRFNMTTTKYRESFTLKGVVYNNIDRSASASLQYDINTPACNSTREYGNWTMRVPERPSWDTENWDDFDVPIMRAGFSAQAASLVMDGSFVASPYLRENVSNYIGPQMVSRTTIRGNIQVRFDGIFDAYHSDILDINSTTPAWLRTVGFGNNSLNIADSSGERHVRSALWSALGVPFLVAAIIYM</sequence>
<feature type="domain" description="Xylanolytic transcriptional activator regulatory" evidence="7">
    <location>
        <begin position="258"/>
        <end position="329"/>
    </location>
</feature>
<dbReference type="OrthoDB" id="4314323at2759"/>
<evidence type="ECO:0000256" key="3">
    <source>
        <dbReference type="ARBA" id="ARBA00023125"/>
    </source>
</evidence>
<keyword evidence="4" id="KW-0804">Transcription</keyword>
<keyword evidence="6" id="KW-0175">Coiled coil</keyword>
<evidence type="ECO:0000259" key="7">
    <source>
        <dbReference type="SMART" id="SM00906"/>
    </source>
</evidence>
<dbReference type="AlphaFoldDB" id="A0A135LQN1"/>
<feature type="coiled-coil region" evidence="6">
    <location>
        <begin position="25"/>
        <end position="52"/>
    </location>
</feature>
<evidence type="ECO:0000256" key="6">
    <source>
        <dbReference type="SAM" id="Coils"/>
    </source>
</evidence>
<comment type="caution">
    <text evidence="8">The sequence shown here is derived from an EMBL/GenBank/DDBJ whole genome shotgun (WGS) entry which is preliminary data.</text>
</comment>
<dbReference type="CDD" id="cd12148">
    <property type="entry name" value="fungal_TF_MHR"/>
    <property type="match status" value="1"/>
</dbReference>
<dbReference type="GO" id="GO:0008270">
    <property type="term" value="F:zinc ion binding"/>
    <property type="evidence" value="ECO:0007669"/>
    <property type="project" value="InterPro"/>
</dbReference>
<dbReference type="InterPro" id="IPR050987">
    <property type="entry name" value="AtrR-like"/>
</dbReference>
<dbReference type="SMART" id="SM00906">
    <property type="entry name" value="Fungal_trans"/>
    <property type="match status" value="1"/>
</dbReference>
<evidence type="ECO:0000313" key="8">
    <source>
        <dbReference type="EMBL" id="KXG51276.1"/>
    </source>
</evidence>
<keyword evidence="3" id="KW-0238">DNA-binding</keyword>
<gene>
    <name evidence="8" type="ORF">PGRI_095370</name>
</gene>
<dbReference type="RefSeq" id="XP_040649812.1">
    <property type="nucleotide sequence ID" value="XM_040797250.1"/>
</dbReference>